<keyword evidence="1" id="KW-1133">Transmembrane helix</keyword>
<dbReference type="AlphaFoldDB" id="A0A5N6YSK6"/>
<name>A0A5N6YSK6_9EURO</name>
<sequence length="55" mass="6757">MIRRLNHRERIRRDRMKVIVLSRIVTRAVVDAYLALWVPVHQWRRNLEVQEHSPS</sequence>
<evidence type="ECO:0000313" key="3">
    <source>
        <dbReference type="Proteomes" id="UP000327118"/>
    </source>
</evidence>
<protein>
    <submittedName>
        <fullName evidence="2">Uncharacterized protein</fullName>
    </submittedName>
</protein>
<organism evidence="2 3">
    <name type="scientific">Aspergillus coremiiformis</name>
    <dbReference type="NCBI Taxonomy" id="138285"/>
    <lineage>
        <taxon>Eukaryota</taxon>
        <taxon>Fungi</taxon>
        <taxon>Dikarya</taxon>
        <taxon>Ascomycota</taxon>
        <taxon>Pezizomycotina</taxon>
        <taxon>Eurotiomycetes</taxon>
        <taxon>Eurotiomycetidae</taxon>
        <taxon>Eurotiales</taxon>
        <taxon>Aspergillaceae</taxon>
        <taxon>Aspergillus</taxon>
        <taxon>Aspergillus subgen. Circumdati</taxon>
    </lineage>
</organism>
<evidence type="ECO:0000256" key="1">
    <source>
        <dbReference type="SAM" id="Phobius"/>
    </source>
</evidence>
<feature type="transmembrane region" description="Helical" evidence="1">
    <location>
        <begin position="20"/>
        <end position="40"/>
    </location>
</feature>
<keyword evidence="3" id="KW-1185">Reference proteome</keyword>
<dbReference type="Proteomes" id="UP000327118">
    <property type="component" value="Unassembled WGS sequence"/>
</dbReference>
<reference evidence="3" key="1">
    <citation type="submission" date="2019-04" db="EMBL/GenBank/DDBJ databases">
        <title>Friends and foes A comparative genomics studyof 23 Aspergillus species from section Flavi.</title>
        <authorList>
            <consortium name="DOE Joint Genome Institute"/>
            <person name="Kjaerbolling I."/>
            <person name="Vesth T."/>
            <person name="Frisvad J.C."/>
            <person name="Nybo J.L."/>
            <person name="Theobald S."/>
            <person name="Kildgaard S."/>
            <person name="Isbrandt T."/>
            <person name="Kuo A."/>
            <person name="Sato A."/>
            <person name="Lyhne E.K."/>
            <person name="Kogle M.E."/>
            <person name="Wiebenga A."/>
            <person name="Kun R.S."/>
            <person name="Lubbers R.J."/>
            <person name="Makela M.R."/>
            <person name="Barry K."/>
            <person name="Chovatia M."/>
            <person name="Clum A."/>
            <person name="Daum C."/>
            <person name="Haridas S."/>
            <person name="He G."/>
            <person name="LaButti K."/>
            <person name="Lipzen A."/>
            <person name="Mondo S."/>
            <person name="Riley R."/>
            <person name="Salamov A."/>
            <person name="Simmons B.A."/>
            <person name="Magnuson J.K."/>
            <person name="Henrissat B."/>
            <person name="Mortensen U.H."/>
            <person name="Larsen T.O."/>
            <person name="Devries R.P."/>
            <person name="Grigoriev I.V."/>
            <person name="Machida M."/>
            <person name="Baker S.E."/>
            <person name="Andersen M.R."/>
        </authorList>
    </citation>
    <scope>NUCLEOTIDE SEQUENCE [LARGE SCALE GENOMIC DNA]</scope>
    <source>
        <strain evidence="3">CBS 553.77</strain>
    </source>
</reference>
<evidence type="ECO:0000313" key="2">
    <source>
        <dbReference type="EMBL" id="KAE8348417.1"/>
    </source>
</evidence>
<gene>
    <name evidence="2" type="ORF">BDV28DRAFT_143523</name>
</gene>
<accession>A0A5N6YSK6</accession>
<keyword evidence="1" id="KW-0472">Membrane</keyword>
<keyword evidence="1" id="KW-0812">Transmembrane</keyword>
<dbReference type="EMBL" id="ML739505">
    <property type="protein sequence ID" value="KAE8348417.1"/>
    <property type="molecule type" value="Genomic_DNA"/>
</dbReference>
<proteinExistence type="predicted"/>